<dbReference type="Proteomes" id="UP001519538">
    <property type="component" value="Unassembled WGS sequence"/>
</dbReference>
<evidence type="ECO:0000313" key="1">
    <source>
        <dbReference type="EMBL" id="MBT0676922.1"/>
    </source>
</evidence>
<dbReference type="InterPro" id="IPR007729">
    <property type="entry name" value="DGOK"/>
</dbReference>
<dbReference type="Gene3D" id="3.30.420.310">
    <property type="entry name" value="2-keto-3-deoxy-galactonokinase, C-terminal domain"/>
    <property type="match status" value="1"/>
</dbReference>
<gene>
    <name evidence="1" type="ORF">HNO79_16260</name>
</gene>
<dbReference type="Gene3D" id="3.30.420.300">
    <property type="entry name" value="2-keto-3-deoxy-galactonokinase, substrate binding domain"/>
    <property type="match status" value="1"/>
</dbReference>
<keyword evidence="2" id="KW-1185">Reference proteome</keyword>
<evidence type="ECO:0000313" key="2">
    <source>
        <dbReference type="Proteomes" id="UP001519538"/>
    </source>
</evidence>
<dbReference type="InterPro" id="IPR042257">
    <property type="entry name" value="DGOK_C"/>
</dbReference>
<comment type="caution">
    <text evidence="1">The sequence shown here is derived from an EMBL/GenBank/DDBJ whole genome shotgun (WGS) entry which is preliminary data.</text>
</comment>
<sequence>MKSLDPAKPALLGLDWGTSSLRAWLLDAQGIILHTHHARQGILHLPDGGFAQVLSDILAQWRLNDPVPMLACGMVGSINGWREVSYLPCPASLCQLADGLGLQPTAHGMLHIVPGLLKDGSLPDVMRGEETQIVGIMGTDGNSHHTVVLPGTHSKWAQVQGQIITEFRTFMTGELFAVLMRHSILGRLPSTAPPDDGYRDEAFAMGVRTAQSGIPLAGRLFSARTVVLRNRLERAYTADYLSGLLIGEEIHAGMAALEATQHATPVLVGERALCQRYRLAFTVLGHPPPSIAGNTAPAGLFRLACAAHLLDRTPSHLHDQKGAVI</sequence>
<dbReference type="GeneID" id="79189295"/>
<accession>A0ABS5SRI9</accession>
<dbReference type="RefSeq" id="WP_141302651.1">
    <property type="nucleotide sequence ID" value="NZ_BDLT01000035.1"/>
</dbReference>
<organism evidence="1 2">
    <name type="scientific">Komagataeibacter oboediens</name>
    <dbReference type="NCBI Taxonomy" id="65958"/>
    <lineage>
        <taxon>Bacteria</taxon>
        <taxon>Pseudomonadati</taxon>
        <taxon>Pseudomonadota</taxon>
        <taxon>Alphaproteobacteria</taxon>
        <taxon>Acetobacterales</taxon>
        <taxon>Acetobacteraceae</taxon>
        <taxon>Komagataeibacter</taxon>
    </lineage>
</organism>
<proteinExistence type="predicted"/>
<reference evidence="1 2" key="1">
    <citation type="journal article" date="2021" name="Astrobiology">
        <title>Bacterial Cellulose Retains Robustness but Its Synthesis Declines After Exposure to a Mars-Like Environment Simulated Outside the International Space Station.</title>
        <authorList>
            <person name="Orlovska I."/>
            <person name="Podolich O."/>
            <person name="Kukharenko O."/>
            <person name="Zaets I."/>
            <person name="Reva O."/>
            <person name="Khirunenko L."/>
            <person name="Zmejkoski D."/>
            <person name="Rogalsky S."/>
            <person name="Barh D."/>
            <person name="Tiwari S."/>
            <person name="Kumavath R."/>
            <person name="Goes-Neto A."/>
            <person name="Azevedo V."/>
            <person name="Brenig B."/>
            <person name="Ghosh P."/>
            <person name="de Vera J.P."/>
            <person name="Kozyrovska N."/>
        </authorList>
    </citation>
    <scope>NUCLEOTIDE SEQUENCE [LARGE SCALE GENOMIC DNA]</scope>
    <source>
        <strain evidence="1 2">IMBG 311</strain>
    </source>
</reference>
<dbReference type="InterPro" id="IPR042258">
    <property type="entry name" value="DGOK_N"/>
</dbReference>
<dbReference type="EMBL" id="JABLUU010000037">
    <property type="protein sequence ID" value="MBT0676922.1"/>
    <property type="molecule type" value="Genomic_DNA"/>
</dbReference>
<name>A0ABS5SRI9_9PROT</name>
<protein>
    <submittedName>
        <fullName evidence="1">2-dehydro-3-deoxygalactonokinase</fullName>
    </submittedName>
</protein>
<dbReference type="Pfam" id="PF05035">
    <property type="entry name" value="DGOK"/>
    <property type="match status" value="1"/>
</dbReference>